<dbReference type="SUPFAM" id="SSF111331">
    <property type="entry name" value="NAD kinase/diacylglycerol kinase-like"/>
    <property type="match status" value="1"/>
</dbReference>
<dbReference type="InterPro" id="IPR045540">
    <property type="entry name" value="YegS/DAGK_C"/>
</dbReference>
<name>A0A261F1T7_9BIFI</name>
<dbReference type="EMBL" id="MWWT01000009">
    <property type="protein sequence ID" value="OZG53077.1"/>
    <property type="molecule type" value="Genomic_DNA"/>
</dbReference>
<dbReference type="InterPro" id="IPR017438">
    <property type="entry name" value="ATP-NAD_kinase_N"/>
</dbReference>
<proteinExistence type="inferred from homology"/>
<organism evidence="10 11">
    <name type="scientific">Alloscardovia macacae</name>
    <dbReference type="NCBI Taxonomy" id="1160091"/>
    <lineage>
        <taxon>Bacteria</taxon>
        <taxon>Bacillati</taxon>
        <taxon>Actinomycetota</taxon>
        <taxon>Actinomycetes</taxon>
        <taxon>Bifidobacteriales</taxon>
        <taxon>Bifidobacteriaceae</taxon>
        <taxon>Alloscardovia</taxon>
    </lineage>
</organism>
<keyword evidence="11" id="KW-1185">Reference proteome</keyword>
<keyword evidence="8" id="KW-1208">Phospholipid metabolism</keyword>
<dbReference type="PANTHER" id="PTHR12358">
    <property type="entry name" value="SPHINGOSINE KINASE"/>
    <property type="match status" value="1"/>
</dbReference>
<dbReference type="InterPro" id="IPR001206">
    <property type="entry name" value="Diacylglycerol_kinase_cat_dom"/>
</dbReference>
<dbReference type="Pfam" id="PF19279">
    <property type="entry name" value="YegS_C"/>
    <property type="match status" value="1"/>
</dbReference>
<feature type="domain" description="DAGKc" evidence="9">
    <location>
        <begin position="1"/>
        <end position="134"/>
    </location>
</feature>
<keyword evidence="7" id="KW-0594">Phospholipid biosynthesis</keyword>
<dbReference type="GO" id="GO:0008654">
    <property type="term" value="P:phospholipid biosynthetic process"/>
    <property type="evidence" value="ECO:0007669"/>
    <property type="project" value="UniProtKB-KW"/>
</dbReference>
<keyword evidence="3" id="KW-0808">Transferase</keyword>
<dbReference type="Gene3D" id="2.60.200.40">
    <property type="match status" value="1"/>
</dbReference>
<keyword evidence="4" id="KW-0547">Nucleotide-binding</keyword>
<protein>
    <submittedName>
        <fullName evidence="10">Diacylglycerol kinase catalytic domain-containing protein</fullName>
    </submittedName>
</protein>
<comment type="similarity">
    <text evidence="2">Belongs to the diacylglycerol/lipid kinase family.</text>
</comment>
<evidence type="ECO:0000256" key="6">
    <source>
        <dbReference type="ARBA" id="ARBA00022840"/>
    </source>
</evidence>
<dbReference type="Pfam" id="PF00781">
    <property type="entry name" value="DAGK_cat"/>
    <property type="match status" value="1"/>
</dbReference>
<gene>
    <name evidence="10" type="ORF">ALMA_1379</name>
</gene>
<dbReference type="GO" id="GO:0016301">
    <property type="term" value="F:kinase activity"/>
    <property type="evidence" value="ECO:0007669"/>
    <property type="project" value="UniProtKB-KW"/>
</dbReference>
<evidence type="ECO:0000256" key="7">
    <source>
        <dbReference type="ARBA" id="ARBA00023209"/>
    </source>
</evidence>
<evidence type="ECO:0000313" key="11">
    <source>
        <dbReference type="Proteomes" id="UP000243657"/>
    </source>
</evidence>
<comment type="cofactor">
    <cofactor evidence="1">
        <name>Mg(2+)</name>
        <dbReference type="ChEBI" id="CHEBI:18420"/>
    </cofactor>
</comment>
<evidence type="ECO:0000259" key="9">
    <source>
        <dbReference type="PROSITE" id="PS50146"/>
    </source>
</evidence>
<evidence type="ECO:0000256" key="8">
    <source>
        <dbReference type="ARBA" id="ARBA00023264"/>
    </source>
</evidence>
<dbReference type="InterPro" id="IPR016064">
    <property type="entry name" value="NAD/diacylglycerol_kinase_sf"/>
</dbReference>
<keyword evidence="7" id="KW-0444">Lipid biosynthesis</keyword>
<dbReference type="RefSeq" id="WP_094727020.1">
    <property type="nucleotide sequence ID" value="NZ_JBHLWS010000001.1"/>
</dbReference>
<keyword evidence="7" id="KW-0443">Lipid metabolism</keyword>
<dbReference type="GO" id="GO:0005524">
    <property type="term" value="F:ATP binding"/>
    <property type="evidence" value="ECO:0007669"/>
    <property type="project" value="UniProtKB-KW"/>
</dbReference>
<evidence type="ECO:0000256" key="3">
    <source>
        <dbReference type="ARBA" id="ARBA00022679"/>
    </source>
</evidence>
<dbReference type="PROSITE" id="PS50146">
    <property type="entry name" value="DAGK"/>
    <property type="match status" value="1"/>
</dbReference>
<reference evidence="10 11" key="1">
    <citation type="journal article" date="2017" name="BMC Genomics">
        <title>Comparative genomic and phylogenomic analyses of the Bifidobacteriaceae family.</title>
        <authorList>
            <person name="Lugli G.A."/>
            <person name="Milani C."/>
            <person name="Turroni F."/>
            <person name="Duranti S."/>
            <person name="Mancabelli L."/>
            <person name="Mangifesta M."/>
            <person name="Ferrario C."/>
            <person name="Modesto M."/>
            <person name="Mattarelli P."/>
            <person name="Jiri K."/>
            <person name="van Sinderen D."/>
            <person name="Ventura M."/>
        </authorList>
    </citation>
    <scope>NUCLEOTIDE SEQUENCE [LARGE SCALE GENOMIC DNA]</scope>
    <source>
        <strain evidence="10 11">DSM 24762</strain>
    </source>
</reference>
<comment type="caution">
    <text evidence="10">The sequence shown here is derived from an EMBL/GenBank/DDBJ whole genome shotgun (WGS) entry which is preliminary data.</text>
</comment>
<evidence type="ECO:0000256" key="2">
    <source>
        <dbReference type="ARBA" id="ARBA00005983"/>
    </source>
</evidence>
<keyword evidence="6" id="KW-0067">ATP-binding</keyword>
<evidence type="ECO:0000313" key="10">
    <source>
        <dbReference type="EMBL" id="OZG53077.1"/>
    </source>
</evidence>
<evidence type="ECO:0000256" key="1">
    <source>
        <dbReference type="ARBA" id="ARBA00001946"/>
    </source>
</evidence>
<sequence>MLFHVIVNPSGGSGHAIRVWRSVERVARERGMEYSVHFPTDTYLIRDIVHDLTNVPDSADMVYLVIIGGDGTLNVVLNGIVNFSRTAVGLIPAGSGNDFAHSRGLAGSYGDMLARISDVSRMQALDVGCAVLHTCFDDLGHHLDIPEKSVLFNNAVGLGFDAQVCVTIQHSKLHERLAKVGLAKLAYVGTALPLLRRFQNFSLQMGDARYEDVLFAAIMVEPYEGGGFQFCPSASPYDGVLDSCVAHGVSLADVASLLPKALKGEHVGAEGVEIEQSPSYHLRTDHPVWIQADGEVEYRTDDVSVRVYEQKLNVLGLEKD</sequence>
<evidence type="ECO:0000256" key="4">
    <source>
        <dbReference type="ARBA" id="ARBA00022741"/>
    </source>
</evidence>
<dbReference type="PANTHER" id="PTHR12358:SF54">
    <property type="entry name" value="SPHINGOSINE KINASE RELATED PROTEIN"/>
    <property type="match status" value="1"/>
</dbReference>
<dbReference type="AlphaFoldDB" id="A0A261F1T7"/>
<dbReference type="Proteomes" id="UP000243657">
    <property type="component" value="Unassembled WGS sequence"/>
</dbReference>
<evidence type="ECO:0000256" key="5">
    <source>
        <dbReference type="ARBA" id="ARBA00022777"/>
    </source>
</evidence>
<keyword evidence="5 10" id="KW-0418">Kinase</keyword>
<accession>A0A261F1T7</accession>
<dbReference type="Gene3D" id="3.40.50.10330">
    <property type="entry name" value="Probable inorganic polyphosphate/atp-NAD kinase, domain 1"/>
    <property type="match status" value="1"/>
</dbReference>
<dbReference type="SMART" id="SM00046">
    <property type="entry name" value="DAGKc"/>
    <property type="match status" value="1"/>
</dbReference>
<dbReference type="InterPro" id="IPR050187">
    <property type="entry name" value="Lipid_Phosphate_FormReg"/>
</dbReference>